<dbReference type="PANTHER" id="PTHR11941">
    <property type="entry name" value="ENOYL-COA HYDRATASE-RELATED"/>
    <property type="match status" value="1"/>
</dbReference>
<protein>
    <submittedName>
        <fullName evidence="1">ClpP/crotonase-like domain-containing protein</fullName>
    </submittedName>
</protein>
<dbReference type="CDD" id="cd06558">
    <property type="entry name" value="crotonase-like"/>
    <property type="match status" value="1"/>
</dbReference>
<dbReference type="InterPro" id="IPR001753">
    <property type="entry name" value="Enoyl-CoA_hydra/iso"/>
</dbReference>
<comment type="caution">
    <text evidence="1">The sequence shown here is derived from an EMBL/GenBank/DDBJ whole genome shotgun (WGS) entry which is preliminary data.</text>
</comment>
<accession>A0ABR4FQ18</accession>
<proteinExistence type="predicted"/>
<dbReference type="Proteomes" id="UP001610563">
    <property type="component" value="Unassembled WGS sequence"/>
</dbReference>
<dbReference type="Gene3D" id="3.90.226.10">
    <property type="entry name" value="2-enoyl-CoA Hydratase, Chain A, domain 1"/>
    <property type="match status" value="1"/>
</dbReference>
<name>A0ABR4FQ18_9EURO</name>
<dbReference type="EMBL" id="JBFTWV010000147">
    <property type="protein sequence ID" value="KAL2785364.1"/>
    <property type="molecule type" value="Genomic_DNA"/>
</dbReference>
<reference evidence="1 2" key="1">
    <citation type="submission" date="2024-07" db="EMBL/GenBank/DDBJ databases">
        <title>Section-level genome sequencing and comparative genomics of Aspergillus sections Usti and Cavernicolus.</title>
        <authorList>
            <consortium name="Lawrence Berkeley National Laboratory"/>
            <person name="Nybo J.L."/>
            <person name="Vesth T.C."/>
            <person name="Theobald S."/>
            <person name="Frisvad J.C."/>
            <person name="Larsen T.O."/>
            <person name="Kjaerboelling I."/>
            <person name="Rothschild-Mancinelli K."/>
            <person name="Lyhne E.K."/>
            <person name="Kogle M.E."/>
            <person name="Barry K."/>
            <person name="Clum A."/>
            <person name="Na H."/>
            <person name="Ledsgaard L."/>
            <person name="Lin J."/>
            <person name="Lipzen A."/>
            <person name="Kuo A."/>
            <person name="Riley R."/>
            <person name="Mondo S."/>
            <person name="Labutti K."/>
            <person name="Haridas S."/>
            <person name="Pangalinan J."/>
            <person name="Salamov A.A."/>
            <person name="Simmons B.A."/>
            <person name="Magnuson J.K."/>
            <person name="Chen J."/>
            <person name="Drula E."/>
            <person name="Henrissat B."/>
            <person name="Wiebenga A."/>
            <person name="Lubbers R.J."/>
            <person name="Gomes A.C."/>
            <person name="Makela M.R."/>
            <person name="Stajich J."/>
            <person name="Grigoriev I.V."/>
            <person name="Mortensen U.H."/>
            <person name="De Vries R.P."/>
            <person name="Baker S.E."/>
            <person name="Andersen M.R."/>
        </authorList>
    </citation>
    <scope>NUCLEOTIDE SEQUENCE [LARGE SCALE GENOMIC DNA]</scope>
    <source>
        <strain evidence="1 2">CBS 209.92</strain>
    </source>
</reference>
<organism evidence="1 2">
    <name type="scientific">Aspergillus keveii</name>
    <dbReference type="NCBI Taxonomy" id="714993"/>
    <lineage>
        <taxon>Eukaryota</taxon>
        <taxon>Fungi</taxon>
        <taxon>Dikarya</taxon>
        <taxon>Ascomycota</taxon>
        <taxon>Pezizomycotina</taxon>
        <taxon>Eurotiomycetes</taxon>
        <taxon>Eurotiomycetidae</taxon>
        <taxon>Eurotiales</taxon>
        <taxon>Aspergillaceae</taxon>
        <taxon>Aspergillus</taxon>
        <taxon>Aspergillus subgen. Nidulantes</taxon>
    </lineage>
</organism>
<evidence type="ECO:0000313" key="1">
    <source>
        <dbReference type="EMBL" id="KAL2785364.1"/>
    </source>
</evidence>
<dbReference type="Pfam" id="PF00378">
    <property type="entry name" value="ECH_1"/>
    <property type="match status" value="1"/>
</dbReference>
<sequence length="244" mass="26969">MGSAYKYLDIENKAVVFIITLRNGEDNRLNFAICRELMDALAEIRDQLKPGSDGALIVRGHNNKFFTNGIDLKEAAQNPEGSADSFYPLLHTIVDFPFPTIAIVSGHTFGGGCPFSLAFDYRIMNSERGFWSMVAVDFGLHFPGIGSLVKSKLTPHVARKVLLEGHKFTGKEALADGIVDQIARPEELLPTALALAEKVKTKARGNVYGLLRGELNLEALHRLRDISYVHNTRRLPVGKVPVRL</sequence>
<evidence type="ECO:0000313" key="2">
    <source>
        <dbReference type="Proteomes" id="UP001610563"/>
    </source>
</evidence>
<gene>
    <name evidence="1" type="ORF">BJX66DRAFT_343187</name>
</gene>
<keyword evidence="2" id="KW-1185">Reference proteome</keyword>
<dbReference type="PANTHER" id="PTHR11941:SF75">
    <property type="entry name" value="ENOYL-COA HYDRATASE_ISOMERASE FAMILY PROTEIN"/>
    <property type="match status" value="1"/>
</dbReference>
<dbReference type="InterPro" id="IPR029045">
    <property type="entry name" value="ClpP/crotonase-like_dom_sf"/>
</dbReference>
<dbReference type="SUPFAM" id="SSF52096">
    <property type="entry name" value="ClpP/crotonase"/>
    <property type="match status" value="1"/>
</dbReference>